<dbReference type="PRINTS" id="PR00344">
    <property type="entry name" value="BCTRLSENSOR"/>
</dbReference>
<dbReference type="InterPro" id="IPR003594">
    <property type="entry name" value="HATPase_dom"/>
</dbReference>
<dbReference type="CDD" id="cd16922">
    <property type="entry name" value="HATPase_EvgS-ArcB-TorS-like"/>
    <property type="match status" value="1"/>
</dbReference>
<keyword evidence="10" id="KW-0067">ATP-binding</keyword>
<evidence type="ECO:0000313" key="21">
    <source>
        <dbReference type="EMBL" id="OZI48124.1"/>
    </source>
</evidence>
<feature type="domain" description="Response regulatory" evidence="19">
    <location>
        <begin position="889"/>
        <end position="1003"/>
    </location>
</feature>
<comment type="subcellular location">
    <subcellularLocation>
        <location evidence="2">Cell inner membrane</location>
        <topology evidence="2">Multi-pass membrane protein</topology>
    </subcellularLocation>
</comment>
<feature type="modified residue" description="4-aspartylphosphate" evidence="15">
    <location>
        <position position="938"/>
    </location>
</feature>
<evidence type="ECO:0000256" key="6">
    <source>
        <dbReference type="ARBA" id="ARBA00022553"/>
    </source>
</evidence>
<evidence type="ECO:0000256" key="8">
    <source>
        <dbReference type="ARBA" id="ARBA00022692"/>
    </source>
</evidence>
<dbReference type="InterPro" id="IPR036641">
    <property type="entry name" value="HPT_dom_sf"/>
</dbReference>
<dbReference type="InterPro" id="IPR003661">
    <property type="entry name" value="HisK_dim/P_dom"/>
</dbReference>
<feature type="transmembrane region" description="Helical" evidence="17">
    <location>
        <begin position="29"/>
        <end position="50"/>
    </location>
</feature>
<sequence length="1113" mass="119806">MERYLSSSRSSPLRAMQALEKNLKREQRMFSLFLGILVCVLVGSAFVMLASKVSHTLRLYEQSVRLADESASAVVVRRLAMLDTARYLLTARTPSGELQRDVETSSLCRGESLTLQQSEYPLFSACQDATALLVANGGDAPLLIADLTTDALVEHNFPTARTDQLIMTSAGLTYMREQYLNHVSEGPRSLAGAKYGAARRVVWAVPPAEWNLGQHTLLGMAAVRNSTGMQLLLATSIELSDLRPTFAHDTNQGNIALIDAGGHVLAGTLPIPDAAVLFQSTSPMADGEFKLITPFEWGMRWSSRSFEGATIVAVVPWTELASVLRTELLLGSCLTLLAVSALLAGGKFWRYQFIGRTYREAKLALEREMLHHLLVHASPIGLGVVRREGFRVMVANDHFRRVLQLEANASELPTAFVAAFATQTLERAAPDGDDPDIRKFSFSFTVDDKEANLEVTFAPATLNGDAVYFCAIADMTTHVQAENALRQAKAASDQVAKAKLQFFASMSHEIRTPLTSLTGNLELVSRGPLSAEQRARVVAMQSSTNDLLQVVNDVLDFSKIDVGHLQLTPEWTPLLELLSNVAIAHLPVANRQKLDFYLVASEHLPGRIRIDALRLTQVLNNIISNAFKFTKSGKVVLRADWIDAQLVLTLTDSGIGIPEDLLPRLFQPFVQGDQHRLTQIRGTGLGLSICSRLVTMMGGTIALHSTLGVGTRVDIRLPFDSADQEPATGSRLPAPARIAVLAQASEYTEWFNGVFAGEATVLHVASPAETGLSARYDCLVATDEFDLSAIEVVWGGTSGIVLAGQAGPLHPEPTPAGALRVCAYSLAGLVAAVADPRPATATRASADSAATSSHASAGTPSPAASTLPDTSTDASGQPEGTPLVMTGLTVLVAEDNALNLALLQDQLRTLGVDTIPAHDGLQALEQFKKHRVDAVLTDVNMPGLGGYELLSALRERDPDLPVYAISASVQPDDIRSGRDHGFTDYLTKPLPLAALEAVVQDLLATARAPEGSPDLPDVPDIYRDILATQIERDLSALPDVRASQDVARLERWIHRVCGGLMQLGPSGLADLCSELLDMSRAGGAWTEDIDALTTEVAQGLQTLLSQTRRAPPA</sequence>
<dbReference type="PROSITE" id="PS50894">
    <property type="entry name" value="HPT"/>
    <property type="match status" value="1"/>
</dbReference>
<feature type="region of interest" description="Disordered" evidence="16">
    <location>
        <begin position="843"/>
        <end position="881"/>
    </location>
</feature>
<keyword evidence="13 17" id="KW-0472">Membrane</keyword>
<dbReference type="PANTHER" id="PTHR43047">
    <property type="entry name" value="TWO-COMPONENT HISTIDINE PROTEIN KINASE"/>
    <property type="match status" value="1"/>
</dbReference>
<comment type="caution">
    <text evidence="21">The sequence shown here is derived from an EMBL/GenBank/DDBJ whole genome shotgun (WGS) entry which is preliminary data.</text>
</comment>
<evidence type="ECO:0000256" key="12">
    <source>
        <dbReference type="ARBA" id="ARBA00023012"/>
    </source>
</evidence>
<keyword evidence="8 17" id="KW-0812">Transmembrane</keyword>
<dbReference type="Gene3D" id="3.30.450.20">
    <property type="entry name" value="PAS domain"/>
    <property type="match status" value="1"/>
</dbReference>
<dbReference type="CDD" id="cd17546">
    <property type="entry name" value="REC_hyHK_CKI1_RcsC-like"/>
    <property type="match status" value="1"/>
</dbReference>
<evidence type="ECO:0000259" key="18">
    <source>
        <dbReference type="PROSITE" id="PS50109"/>
    </source>
</evidence>
<dbReference type="InterPro" id="IPR011006">
    <property type="entry name" value="CheY-like_superfamily"/>
</dbReference>
<reference evidence="21 22" key="1">
    <citation type="submission" date="2017-05" db="EMBL/GenBank/DDBJ databases">
        <title>Complete and WGS of Bordetella genogroups.</title>
        <authorList>
            <person name="Spilker T."/>
            <person name="LiPuma J."/>
        </authorList>
    </citation>
    <scope>NUCLEOTIDE SEQUENCE [LARGE SCALE GENOMIC DNA]</scope>
    <source>
        <strain evidence="21 22">AU10456</strain>
    </source>
</reference>
<keyword evidence="10" id="KW-0547">Nucleotide-binding</keyword>
<dbReference type="EMBL" id="NEVP01000010">
    <property type="protein sequence ID" value="OZI48124.1"/>
    <property type="molecule type" value="Genomic_DNA"/>
</dbReference>
<dbReference type="SMART" id="SM00388">
    <property type="entry name" value="HisKA"/>
    <property type="match status" value="1"/>
</dbReference>
<dbReference type="Proteomes" id="UP000216913">
    <property type="component" value="Unassembled WGS sequence"/>
</dbReference>
<evidence type="ECO:0000256" key="15">
    <source>
        <dbReference type="PROSITE-ProRule" id="PRU00169"/>
    </source>
</evidence>
<dbReference type="SMART" id="SM00448">
    <property type="entry name" value="REC"/>
    <property type="match status" value="1"/>
</dbReference>
<keyword evidence="5" id="KW-0997">Cell inner membrane</keyword>
<dbReference type="GO" id="GO:0005886">
    <property type="term" value="C:plasma membrane"/>
    <property type="evidence" value="ECO:0007669"/>
    <property type="project" value="UniProtKB-SubCell"/>
</dbReference>
<dbReference type="PROSITE" id="PS50110">
    <property type="entry name" value="RESPONSE_REGULATORY"/>
    <property type="match status" value="1"/>
</dbReference>
<dbReference type="SUPFAM" id="SSF47384">
    <property type="entry name" value="Homodimeric domain of signal transducing histidine kinase"/>
    <property type="match status" value="1"/>
</dbReference>
<organism evidence="21 22">
    <name type="scientific">Bordetella genomosp. 5</name>
    <dbReference type="NCBI Taxonomy" id="1395608"/>
    <lineage>
        <taxon>Bacteria</taxon>
        <taxon>Pseudomonadati</taxon>
        <taxon>Pseudomonadota</taxon>
        <taxon>Betaproteobacteria</taxon>
        <taxon>Burkholderiales</taxon>
        <taxon>Alcaligenaceae</taxon>
        <taxon>Bordetella</taxon>
    </lineage>
</organism>
<dbReference type="InterPro" id="IPR008207">
    <property type="entry name" value="Sig_transdc_His_kin_Hpt_dom"/>
</dbReference>
<dbReference type="InterPro" id="IPR001789">
    <property type="entry name" value="Sig_transdc_resp-reg_receiver"/>
</dbReference>
<dbReference type="InterPro" id="IPR005467">
    <property type="entry name" value="His_kinase_dom"/>
</dbReference>
<feature type="domain" description="Histidine kinase" evidence="18">
    <location>
        <begin position="505"/>
        <end position="721"/>
    </location>
</feature>
<feature type="compositionally biased region" description="Low complexity" evidence="16">
    <location>
        <begin position="843"/>
        <end position="866"/>
    </location>
</feature>
<dbReference type="SUPFAM" id="SSF52172">
    <property type="entry name" value="CheY-like"/>
    <property type="match status" value="1"/>
</dbReference>
<dbReference type="Pfam" id="PF00512">
    <property type="entry name" value="HisKA"/>
    <property type="match status" value="1"/>
</dbReference>
<dbReference type="Pfam" id="PF00072">
    <property type="entry name" value="Response_reg"/>
    <property type="match status" value="1"/>
</dbReference>
<evidence type="ECO:0000256" key="5">
    <source>
        <dbReference type="ARBA" id="ARBA00022519"/>
    </source>
</evidence>
<evidence type="ECO:0000256" key="1">
    <source>
        <dbReference type="ARBA" id="ARBA00000085"/>
    </source>
</evidence>
<dbReference type="GO" id="GO:0000155">
    <property type="term" value="F:phosphorelay sensor kinase activity"/>
    <property type="evidence" value="ECO:0007669"/>
    <property type="project" value="InterPro"/>
</dbReference>
<keyword evidence="6 15" id="KW-0597">Phosphoprotein</keyword>
<keyword evidence="4" id="KW-1003">Cell membrane</keyword>
<evidence type="ECO:0000256" key="2">
    <source>
        <dbReference type="ARBA" id="ARBA00004429"/>
    </source>
</evidence>
<dbReference type="Gene3D" id="3.40.50.2300">
    <property type="match status" value="1"/>
</dbReference>
<proteinExistence type="predicted"/>
<dbReference type="InterPro" id="IPR036097">
    <property type="entry name" value="HisK_dim/P_sf"/>
</dbReference>
<dbReference type="PROSITE" id="PS50109">
    <property type="entry name" value="HIS_KIN"/>
    <property type="match status" value="1"/>
</dbReference>
<dbReference type="SMART" id="SM00387">
    <property type="entry name" value="HATPase_c"/>
    <property type="match status" value="1"/>
</dbReference>
<evidence type="ECO:0000256" key="7">
    <source>
        <dbReference type="ARBA" id="ARBA00022679"/>
    </source>
</evidence>
<dbReference type="SUPFAM" id="SSF47226">
    <property type="entry name" value="Histidine-containing phosphotransfer domain, HPT domain"/>
    <property type="match status" value="1"/>
</dbReference>
<evidence type="ECO:0000256" key="17">
    <source>
        <dbReference type="SAM" id="Phobius"/>
    </source>
</evidence>
<gene>
    <name evidence="21" type="ORF">CAL25_17280</name>
</gene>
<evidence type="ECO:0000256" key="9">
    <source>
        <dbReference type="ARBA" id="ARBA00022777"/>
    </source>
</evidence>
<feature type="domain" description="HPt" evidence="20">
    <location>
        <begin position="1015"/>
        <end position="1113"/>
    </location>
</feature>
<comment type="catalytic activity">
    <reaction evidence="1">
        <text>ATP + protein L-histidine = ADP + protein N-phospho-L-histidine.</text>
        <dbReference type="EC" id="2.7.13.3"/>
    </reaction>
</comment>
<evidence type="ECO:0000313" key="22">
    <source>
        <dbReference type="Proteomes" id="UP000216913"/>
    </source>
</evidence>
<evidence type="ECO:0000259" key="20">
    <source>
        <dbReference type="PROSITE" id="PS50894"/>
    </source>
</evidence>
<evidence type="ECO:0000259" key="19">
    <source>
        <dbReference type="PROSITE" id="PS50110"/>
    </source>
</evidence>
<keyword evidence="12" id="KW-0902">Two-component regulatory system</keyword>
<dbReference type="SUPFAM" id="SSF55874">
    <property type="entry name" value="ATPase domain of HSP90 chaperone/DNA topoisomerase II/histidine kinase"/>
    <property type="match status" value="1"/>
</dbReference>
<keyword evidence="22" id="KW-1185">Reference proteome</keyword>
<dbReference type="PANTHER" id="PTHR43047:SF64">
    <property type="entry name" value="HISTIDINE KINASE CONTAINING CHEY-HOMOLOGOUS RECEIVER DOMAIN AND PAS DOMAIN-RELATED"/>
    <property type="match status" value="1"/>
</dbReference>
<dbReference type="CDD" id="cd00082">
    <property type="entry name" value="HisKA"/>
    <property type="match status" value="1"/>
</dbReference>
<dbReference type="EC" id="2.7.13.3" evidence="3"/>
<evidence type="ECO:0000256" key="16">
    <source>
        <dbReference type="SAM" id="MobiDB-lite"/>
    </source>
</evidence>
<dbReference type="AlphaFoldDB" id="A0A261TEQ7"/>
<keyword evidence="11 17" id="KW-1133">Transmembrane helix</keyword>
<evidence type="ECO:0000256" key="3">
    <source>
        <dbReference type="ARBA" id="ARBA00012438"/>
    </source>
</evidence>
<evidence type="ECO:0000256" key="11">
    <source>
        <dbReference type="ARBA" id="ARBA00022989"/>
    </source>
</evidence>
<evidence type="ECO:0000256" key="10">
    <source>
        <dbReference type="ARBA" id="ARBA00022840"/>
    </source>
</evidence>
<evidence type="ECO:0000256" key="14">
    <source>
        <dbReference type="PROSITE-ProRule" id="PRU00110"/>
    </source>
</evidence>
<accession>A0A261TEQ7</accession>
<feature type="modified residue" description="Phosphohistidine" evidence="14">
    <location>
        <position position="1054"/>
    </location>
</feature>
<dbReference type="Gene3D" id="1.10.287.130">
    <property type="match status" value="1"/>
</dbReference>
<evidence type="ECO:0000256" key="4">
    <source>
        <dbReference type="ARBA" id="ARBA00022475"/>
    </source>
</evidence>
<dbReference type="OrthoDB" id="9810730at2"/>
<dbReference type="Gene3D" id="3.30.565.10">
    <property type="entry name" value="Histidine kinase-like ATPase, C-terminal domain"/>
    <property type="match status" value="1"/>
</dbReference>
<evidence type="ECO:0000256" key="13">
    <source>
        <dbReference type="ARBA" id="ARBA00023136"/>
    </source>
</evidence>
<protein>
    <recommendedName>
        <fullName evidence="3">histidine kinase</fullName>
        <ecNumber evidence="3">2.7.13.3</ecNumber>
    </recommendedName>
</protein>
<name>A0A261TEQ7_9BORD</name>
<dbReference type="RefSeq" id="WP_094802117.1">
    <property type="nucleotide sequence ID" value="NZ_NEVP01000010.1"/>
</dbReference>
<keyword evidence="9" id="KW-0418">Kinase</keyword>
<dbReference type="Pfam" id="PF02518">
    <property type="entry name" value="HATPase_c"/>
    <property type="match status" value="1"/>
</dbReference>
<dbReference type="InterPro" id="IPR004358">
    <property type="entry name" value="Sig_transdc_His_kin-like_C"/>
</dbReference>
<keyword evidence="7" id="KW-0808">Transferase</keyword>
<dbReference type="InterPro" id="IPR036890">
    <property type="entry name" value="HATPase_C_sf"/>
</dbReference>